<name>A0A7J6WQ17_THATH</name>
<dbReference type="PANTHER" id="PTHR32278">
    <property type="entry name" value="F-BOX DOMAIN-CONTAINING PROTEIN"/>
    <property type="match status" value="1"/>
</dbReference>
<evidence type="ECO:0000259" key="1">
    <source>
        <dbReference type="SMART" id="SM00256"/>
    </source>
</evidence>
<accession>A0A7J6WQ17</accession>
<dbReference type="Proteomes" id="UP000554482">
    <property type="component" value="Unassembled WGS sequence"/>
</dbReference>
<dbReference type="InterPro" id="IPR025886">
    <property type="entry name" value="PP2-like"/>
</dbReference>
<dbReference type="Pfam" id="PF00646">
    <property type="entry name" value="F-box"/>
    <property type="match status" value="1"/>
</dbReference>
<gene>
    <name evidence="2" type="ORF">FRX31_010947</name>
</gene>
<reference evidence="2 3" key="1">
    <citation type="submission" date="2020-06" db="EMBL/GenBank/DDBJ databases">
        <title>Transcriptomic and genomic resources for Thalictrum thalictroides and T. hernandezii: Facilitating candidate gene discovery in an emerging model plant lineage.</title>
        <authorList>
            <person name="Arias T."/>
            <person name="Riano-Pachon D.M."/>
            <person name="Di Stilio V.S."/>
        </authorList>
    </citation>
    <scope>NUCLEOTIDE SEQUENCE [LARGE SCALE GENOMIC DNA]</scope>
    <source>
        <strain evidence="3">cv. WT478/WT964</strain>
        <tissue evidence="2">Leaves</tissue>
    </source>
</reference>
<dbReference type="OrthoDB" id="1918565at2759"/>
<dbReference type="Pfam" id="PF14299">
    <property type="entry name" value="PP2"/>
    <property type="match status" value="1"/>
</dbReference>
<evidence type="ECO:0000313" key="2">
    <source>
        <dbReference type="EMBL" id="KAF5199454.1"/>
    </source>
</evidence>
<keyword evidence="3" id="KW-1185">Reference proteome</keyword>
<sequence>MQDEGGDISVLPEGCISTILSFTSPSDAGVSSLVSSTFKSAADSDVCWKKFLPSDYNEIVSRSSSSSSDISSSFNLNDFTSKKQLYLHLCDHSVLLDGGKMSFNIDKKSGKKCFMIAAKELAIIWGDTPLYWTWQPHPDSRFAEVAELVDVCWLHIKGTIETRLLSPNTTYAAYIVVKFTDNAYGLERHPADVAVGFVGEGGNASGSRTVHLNHKKASGGQFPSERGDGWMEIELGEFYNDQGEDGEVQMTLTETKGGHWKSGLIVQGIELRPKVSIQST</sequence>
<protein>
    <submittedName>
        <fullName evidence="2">F-box protein pp2-b10</fullName>
    </submittedName>
</protein>
<proteinExistence type="predicted"/>
<dbReference type="InterPro" id="IPR001810">
    <property type="entry name" value="F-box_dom"/>
</dbReference>
<dbReference type="EMBL" id="JABWDY010011928">
    <property type="protein sequence ID" value="KAF5199454.1"/>
    <property type="molecule type" value="Genomic_DNA"/>
</dbReference>
<dbReference type="CDD" id="cd22162">
    <property type="entry name" value="F-box_AtSKIP3-like"/>
    <property type="match status" value="1"/>
</dbReference>
<dbReference type="PANTHER" id="PTHR32278:SF111">
    <property type="entry name" value="F-BOX PROTEIN PP2-B12-RELATED"/>
    <property type="match status" value="1"/>
</dbReference>
<comment type="caution">
    <text evidence="2">The sequence shown here is derived from an EMBL/GenBank/DDBJ whole genome shotgun (WGS) entry which is preliminary data.</text>
</comment>
<evidence type="ECO:0000313" key="3">
    <source>
        <dbReference type="Proteomes" id="UP000554482"/>
    </source>
</evidence>
<dbReference type="AlphaFoldDB" id="A0A7J6WQ17"/>
<feature type="domain" description="F-box" evidence="1">
    <location>
        <begin position="11"/>
        <end position="51"/>
    </location>
</feature>
<dbReference type="InterPro" id="IPR036047">
    <property type="entry name" value="F-box-like_dom_sf"/>
</dbReference>
<organism evidence="2 3">
    <name type="scientific">Thalictrum thalictroides</name>
    <name type="common">Rue-anemone</name>
    <name type="synonym">Anemone thalictroides</name>
    <dbReference type="NCBI Taxonomy" id="46969"/>
    <lineage>
        <taxon>Eukaryota</taxon>
        <taxon>Viridiplantae</taxon>
        <taxon>Streptophyta</taxon>
        <taxon>Embryophyta</taxon>
        <taxon>Tracheophyta</taxon>
        <taxon>Spermatophyta</taxon>
        <taxon>Magnoliopsida</taxon>
        <taxon>Ranunculales</taxon>
        <taxon>Ranunculaceae</taxon>
        <taxon>Thalictroideae</taxon>
        <taxon>Thalictrum</taxon>
    </lineage>
</organism>
<dbReference type="SMART" id="SM00256">
    <property type="entry name" value="FBOX"/>
    <property type="match status" value="1"/>
</dbReference>
<dbReference type="SUPFAM" id="SSF81383">
    <property type="entry name" value="F-box domain"/>
    <property type="match status" value="1"/>
</dbReference>